<evidence type="ECO:0000313" key="3">
    <source>
        <dbReference type="Proteomes" id="UP001172645"/>
    </source>
</evidence>
<dbReference type="Proteomes" id="UP001172645">
    <property type="component" value="Unassembled WGS sequence"/>
</dbReference>
<dbReference type="InterPro" id="IPR000182">
    <property type="entry name" value="GNAT_dom"/>
</dbReference>
<dbReference type="SUPFAM" id="SSF55729">
    <property type="entry name" value="Acyl-CoA N-acyltransferases (Nat)"/>
    <property type="match status" value="1"/>
</dbReference>
<dbReference type="PROSITE" id="PS51186">
    <property type="entry name" value="GNAT"/>
    <property type="match status" value="1"/>
</dbReference>
<organism evidence="2 3">
    <name type="scientific">Rhizobium mayense</name>
    <dbReference type="NCBI Taxonomy" id="1312184"/>
    <lineage>
        <taxon>Bacteria</taxon>
        <taxon>Pseudomonadati</taxon>
        <taxon>Pseudomonadota</taxon>
        <taxon>Alphaproteobacteria</taxon>
        <taxon>Hyphomicrobiales</taxon>
        <taxon>Rhizobiaceae</taxon>
        <taxon>Rhizobium/Agrobacterium group</taxon>
        <taxon>Rhizobium</taxon>
    </lineage>
</organism>
<evidence type="ECO:0000259" key="1">
    <source>
        <dbReference type="PROSITE" id="PS51186"/>
    </source>
</evidence>
<dbReference type="InterPro" id="IPR016181">
    <property type="entry name" value="Acyl_CoA_acyltransferase"/>
</dbReference>
<dbReference type="CDD" id="cd04301">
    <property type="entry name" value="NAT_SF"/>
    <property type="match status" value="1"/>
</dbReference>
<protein>
    <submittedName>
        <fullName evidence="2">GNAT family N-acetyltransferase</fullName>
    </submittedName>
</protein>
<dbReference type="RefSeq" id="WP_285873030.1">
    <property type="nucleotide sequence ID" value="NZ_JARFYM010000052.1"/>
</dbReference>
<comment type="caution">
    <text evidence="2">The sequence shown here is derived from an EMBL/GenBank/DDBJ whole genome shotgun (WGS) entry which is preliminary data.</text>
</comment>
<dbReference type="EMBL" id="JARFYM010000052">
    <property type="protein sequence ID" value="MDL2403586.1"/>
    <property type="molecule type" value="Genomic_DNA"/>
</dbReference>
<gene>
    <name evidence="2" type="ORF">PY649_32445</name>
</gene>
<keyword evidence="3" id="KW-1185">Reference proteome</keyword>
<dbReference type="Pfam" id="PF00583">
    <property type="entry name" value="Acetyltransf_1"/>
    <property type="match status" value="1"/>
</dbReference>
<proteinExistence type="predicted"/>
<name>A0ABT7K504_9HYPH</name>
<reference evidence="2" key="1">
    <citation type="submission" date="2023-06" db="EMBL/GenBank/DDBJ databases">
        <title>Phylogenetic Diversity of Rhizobium strains.</title>
        <authorList>
            <person name="Moura F.T."/>
            <person name="Helene L.C.F."/>
            <person name="Hungria M."/>
        </authorList>
    </citation>
    <scope>NUCLEOTIDE SEQUENCE</scope>
    <source>
        <strain evidence="2">CCGE526</strain>
    </source>
</reference>
<sequence length="63" mass="7098">MGFGTRLIEEAEAIARTRGYIGVWLDTFEFQARPFYEKLGYALFGGLEGGGGAVPRYFLKKKF</sequence>
<dbReference type="Gene3D" id="3.40.630.30">
    <property type="match status" value="1"/>
</dbReference>
<feature type="domain" description="N-acetyltransferase" evidence="1">
    <location>
        <begin position="1"/>
        <end position="63"/>
    </location>
</feature>
<accession>A0ABT7K504</accession>
<evidence type="ECO:0000313" key="2">
    <source>
        <dbReference type="EMBL" id="MDL2403586.1"/>
    </source>
</evidence>